<dbReference type="EMBL" id="CP036525">
    <property type="protein sequence ID" value="QDT03023.1"/>
    <property type="molecule type" value="Genomic_DNA"/>
</dbReference>
<keyword evidence="2" id="KW-0812">Transmembrane</keyword>
<keyword evidence="4" id="KW-1185">Reference proteome</keyword>
<keyword evidence="2" id="KW-1133">Transmembrane helix</keyword>
<dbReference type="AlphaFoldDB" id="A0A517N7A5"/>
<reference evidence="3 4" key="1">
    <citation type="submission" date="2019-02" db="EMBL/GenBank/DDBJ databases">
        <title>Deep-cultivation of Planctomycetes and their phenomic and genomic characterization uncovers novel biology.</title>
        <authorList>
            <person name="Wiegand S."/>
            <person name="Jogler M."/>
            <person name="Boedeker C."/>
            <person name="Pinto D."/>
            <person name="Vollmers J."/>
            <person name="Rivas-Marin E."/>
            <person name="Kohn T."/>
            <person name="Peeters S.H."/>
            <person name="Heuer A."/>
            <person name="Rast P."/>
            <person name="Oberbeckmann S."/>
            <person name="Bunk B."/>
            <person name="Jeske O."/>
            <person name="Meyerdierks A."/>
            <person name="Storesund J.E."/>
            <person name="Kallscheuer N."/>
            <person name="Luecker S."/>
            <person name="Lage O.M."/>
            <person name="Pohl T."/>
            <person name="Merkel B.J."/>
            <person name="Hornburger P."/>
            <person name="Mueller R.-W."/>
            <person name="Bruemmer F."/>
            <person name="Labrenz M."/>
            <person name="Spormann A.M."/>
            <person name="Op den Camp H."/>
            <person name="Overmann J."/>
            <person name="Amann R."/>
            <person name="Jetten M.S.M."/>
            <person name="Mascher T."/>
            <person name="Medema M.H."/>
            <person name="Devos D.P."/>
            <person name="Kaster A.-K."/>
            <person name="Ovreas L."/>
            <person name="Rohde M."/>
            <person name="Galperin M.Y."/>
            <person name="Jogler C."/>
        </authorList>
    </citation>
    <scope>NUCLEOTIDE SEQUENCE [LARGE SCALE GENOMIC DNA]</scope>
    <source>
        <strain evidence="3 4">K22_7</strain>
    </source>
</reference>
<name>A0A517N7A5_9BACT</name>
<accession>A0A517N7A5</accession>
<feature type="region of interest" description="Disordered" evidence="1">
    <location>
        <begin position="76"/>
        <end position="97"/>
    </location>
</feature>
<evidence type="ECO:0000313" key="3">
    <source>
        <dbReference type="EMBL" id="QDT03023.1"/>
    </source>
</evidence>
<gene>
    <name evidence="3" type="ORF">K227x_14020</name>
</gene>
<proteinExistence type="predicted"/>
<organism evidence="3 4">
    <name type="scientific">Rubripirellula lacrimiformis</name>
    <dbReference type="NCBI Taxonomy" id="1930273"/>
    <lineage>
        <taxon>Bacteria</taxon>
        <taxon>Pseudomonadati</taxon>
        <taxon>Planctomycetota</taxon>
        <taxon>Planctomycetia</taxon>
        <taxon>Pirellulales</taxon>
        <taxon>Pirellulaceae</taxon>
        <taxon>Rubripirellula</taxon>
    </lineage>
</organism>
<evidence type="ECO:0000313" key="4">
    <source>
        <dbReference type="Proteomes" id="UP000318538"/>
    </source>
</evidence>
<evidence type="ECO:0000256" key="1">
    <source>
        <dbReference type="SAM" id="MobiDB-lite"/>
    </source>
</evidence>
<dbReference type="KEGG" id="rlc:K227x_14020"/>
<sequence>MPDLFTSPVVQAATAVVVLCILISGGFYLVASYRDYVADDREITPEALANLLEMHRKGDISDQEIRTIQARTQQHFAGPIANDVSTDSDESSPNTPS</sequence>
<feature type="transmembrane region" description="Helical" evidence="2">
    <location>
        <begin position="12"/>
        <end position="31"/>
    </location>
</feature>
<dbReference type="Proteomes" id="UP000318538">
    <property type="component" value="Chromosome"/>
</dbReference>
<keyword evidence="2" id="KW-0472">Membrane</keyword>
<evidence type="ECO:0000256" key="2">
    <source>
        <dbReference type="SAM" id="Phobius"/>
    </source>
</evidence>
<protein>
    <submittedName>
        <fullName evidence="3">Uncharacterized protein</fullName>
    </submittedName>
</protein>